<dbReference type="InterPro" id="IPR001461">
    <property type="entry name" value="Aspartic_peptidase_A1"/>
</dbReference>
<gene>
    <name evidence="11" type="ORF">TCAP_02883</name>
</gene>
<dbReference type="PANTHER" id="PTHR47966">
    <property type="entry name" value="BETA-SITE APP-CLEAVING ENZYME, ISOFORM A-RELATED"/>
    <property type="match status" value="1"/>
</dbReference>
<feature type="chain" id="PRO_5014338002" evidence="9">
    <location>
        <begin position="21"/>
        <end position="485"/>
    </location>
</feature>
<dbReference type="InterPro" id="IPR033121">
    <property type="entry name" value="PEPTIDASE_A1"/>
</dbReference>
<proteinExistence type="inferred from homology"/>
<dbReference type="PRINTS" id="PR00792">
    <property type="entry name" value="PEPSIN"/>
</dbReference>
<evidence type="ECO:0000256" key="8">
    <source>
        <dbReference type="RuleBase" id="RU000454"/>
    </source>
</evidence>
<dbReference type="InterPro" id="IPR001969">
    <property type="entry name" value="Aspartic_peptidase_AS"/>
</dbReference>
<evidence type="ECO:0000256" key="1">
    <source>
        <dbReference type="ARBA" id="ARBA00007447"/>
    </source>
</evidence>
<dbReference type="SUPFAM" id="SSF50630">
    <property type="entry name" value="Acid proteases"/>
    <property type="match status" value="1"/>
</dbReference>
<comment type="caution">
    <text evidence="11">The sequence shown here is derived from an EMBL/GenBank/DDBJ whole genome shotgun (WGS) entry which is preliminary data.</text>
</comment>
<feature type="active site" evidence="6">
    <location>
        <position position="77"/>
    </location>
</feature>
<dbReference type="CDD" id="cd05474">
    <property type="entry name" value="SAP_like"/>
    <property type="match status" value="1"/>
</dbReference>
<evidence type="ECO:0000256" key="3">
    <source>
        <dbReference type="ARBA" id="ARBA00022729"/>
    </source>
</evidence>
<evidence type="ECO:0000313" key="12">
    <source>
        <dbReference type="Proteomes" id="UP000236621"/>
    </source>
</evidence>
<feature type="signal peptide" evidence="9">
    <location>
        <begin position="1"/>
        <end position="20"/>
    </location>
</feature>
<dbReference type="STRING" id="45235.A0A2K3QI32"/>
<dbReference type="OrthoDB" id="771136at2759"/>
<evidence type="ECO:0000256" key="9">
    <source>
        <dbReference type="SAM" id="SignalP"/>
    </source>
</evidence>
<dbReference type="EMBL" id="NRSZ01000447">
    <property type="protein sequence ID" value="PNY27202.1"/>
    <property type="molecule type" value="Genomic_DNA"/>
</dbReference>
<dbReference type="InterPro" id="IPR021109">
    <property type="entry name" value="Peptidase_aspartic_dom_sf"/>
</dbReference>
<comment type="similarity">
    <text evidence="1 8">Belongs to the peptidase A1 family.</text>
</comment>
<sequence length="485" mass="51726">MPSPLRGLALLALAASTATAGTLSVPVYRKARADGIPPLTRRDGTINLQALNNFTAGGYFAELGIGTPPQNLVFQLDTGSSDTWANSLHADLCGAWCLQTLDPNSSSTFKTVDRGGFDVTYLDRTHMLGDYFNDSVTITGKEVKNQKLGLALQTTRETGIMGLGFSNNVAAREPYATIIDNMVSQGIIEAPVFSLYLVYNLPSSSVTRIIFSAGPELTMHALPQNDVDAKSGTILFGGVDSQKYYGSLTTISFLNVTQSHSKTSTSYTIHLDGVDVDGVGLRSLDAGAILDSGSTVTLFPGGLARDIYKRFGVETIPILSIPLIDCAYRGGKGKGITFKFRFNGKTIIVPVDEMVLNIFNDDTQVGFQNSKYANQFKGWDNVCVFGIGSTDDYDIKSDKFVLLGDSFLRSAYVVYDMANKQIGIAQANINTDKSNIIEIKKGAKDLPNVAGVPEQNSAAGDLGQSMAAAAAGTFLMAVAAIVSTT</sequence>
<reference evidence="11 12" key="1">
    <citation type="submission" date="2017-08" db="EMBL/GenBank/DDBJ databases">
        <title>Harnessing the power of phylogenomics to disentangle the directionality and signatures of interkingdom host jumping in the parasitic fungal genus Tolypocladium.</title>
        <authorList>
            <person name="Quandt C.A."/>
            <person name="Patterson W."/>
            <person name="Spatafora J.W."/>
        </authorList>
    </citation>
    <scope>NUCLEOTIDE SEQUENCE [LARGE SCALE GENOMIC DNA]</scope>
    <source>
        <strain evidence="11 12">CBS 113982</strain>
    </source>
</reference>
<feature type="disulfide bond" evidence="7">
    <location>
        <begin position="326"/>
        <end position="383"/>
    </location>
</feature>
<evidence type="ECO:0000313" key="11">
    <source>
        <dbReference type="EMBL" id="PNY27202.1"/>
    </source>
</evidence>
<evidence type="ECO:0000256" key="2">
    <source>
        <dbReference type="ARBA" id="ARBA00022670"/>
    </source>
</evidence>
<evidence type="ECO:0000256" key="4">
    <source>
        <dbReference type="ARBA" id="ARBA00022750"/>
    </source>
</evidence>
<dbReference type="PANTHER" id="PTHR47966:SF65">
    <property type="entry name" value="ASPARTIC-TYPE ENDOPEPTIDASE"/>
    <property type="match status" value="1"/>
</dbReference>
<dbReference type="AlphaFoldDB" id="A0A2K3QI32"/>
<dbReference type="GO" id="GO:0004190">
    <property type="term" value="F:aspartic-type endopeptidase activity"/>
    <property type="evidence" value="ECO:0007669"/>
    <property type="project" value="UniProtKB-KW"/>
</dbReference>
<keyword evidence="2 8" id="KW-0645">Protease</keyword>
<feature type="domain" description="Peptidase A1" evidence="10">
    <location>
        <begin position="59"/>
        <end position="425"/>
    </location>
</feature>
<evidence type="ECO:0000259" key="10">
    <source>
        <dbReference type="PROSITE" id="PS51767"/>
    </source>
</evidence>
<evidence type="ECO:0000256" key="5">
    <source>
        <dbReference type="ARBA" id="ARBA00022801"/>
    </source>
</evidence>
<name>A0A2K3QI32_9HYPO</name>
<keyword evidence="7" id="KW-1015">Disulfide bond</keyword>
<dbReference type="PROSITE" id="PS00141">
    <property type="entry name" value="ASP_PROTEASE"/>
    <property type="match status" value="1"/>
</dbReference>
<organism evidence="11 12">
    <name type="scientific">Tolypocladium capitatum</name>
    <dbReference type="NCBI Taxonomy" id="45235"/>
    <lineage>
        <taxon>Eukaryota</taxon>
        <taxon>Fungi</taxon>
        <taxon>Dikarya</taxon>
        <taxon>Ascomycota</taxon>
        <taxon>Pezizomycotina</taxon>
        <taxon>Sordariomycetes</taxon>
        <taxon>Hypocreomycetidae</taxon>
        <taxon>Hypocreales</taxon>
        <taxon>Ophiocordycipitaceae</taxon>
        <taxon>Tolypocladium</taxon>
    </lineage>
</organism>
<dbReference type="PROSITE" id="PS51767">
    <property type="entry name" value="PEPTIDASE_A1"/>
    <property type="match status" value="1"/>
</dbReference>
<dbReference type="Pfam" id="PF00026">
    <property type="entry name" value="Asp"/>
    <property type="match status" value="2"/>
</dbReference>
<accession>A0A2K3QI32</accession>
<evidence type="ECO:0000256" key="7">
    <source>
        <dbReference type="PIRSR" id="PIRSR601461-2"/>
    </source>
</evidence>
<keyword evidence="5 8" id="KW-0378">Hydrolase</keyword>
<dbReference type="GO" id="GO:0006508">
    <property type="term" value="P:proteolysis"/>
    <property type="evidence" value="ECO:0007669"/>
    <property type="project" value="UniProtKB-KW"/>
</dbReference>
<keyword evidence="12" id="KW-1185">Reference proteome</keyword>
<keyword evidence="4 8" id="KW-0064">Aspartyl protease</keyword>
<dbReference type="Gene3D" id="2.40.70.10">
    <property type="entry name" value="Acid Proteases"/>
    <property type="match status" value="2"/>
</dbReference>
<dbReference type="InterPro" id="IPR033876">
    <property type="entry name" value="SAP-like"/>
</dbReference>
<feature type="active site" evidence="6">
    <location>
        <position position="291"/>
    </location>
</feature>
<evidence type="ECO:0000256" key="6">
    <source>
        <dbReference type="PIRSR" id="PIRSR601461-1"/>
    </source>
</evidence>
<dbReference type="Proteomes" id="UP000236621">
    <property type="component" value="Unassembled WGS sequence"/>
</dbReference>
<protein>
    <submittedName>
        <fullName evidence="11">Aspartic-type endopeptidase opsB</fullName>
    </submittedName>
</protein>
<keyword evidence="3 9" id="KW-0732">Signal</keyword>